<feature type="coiled-coil region" evidence="1">
    <location>
        <begin position="35"/>
        <end position="91"/>
    </location>
</feature>
<accession>A0A1D8B3S0</accession>
<dbReference type="Proteomes" id="UP000095214">
    <property type="component" value="Chromosome"/>
</dbReference>
<name>A0A1D8B3S0_9ACTO</name>
<organism evidence="3 4">
    <name type="scientific">Pauljensenia hongkongensis</name>
    <dbReference type="NCBI Taxonomy" id="178339"/>
    <lineage>
        <taxon>Bacteria</taxon>
        <taxon>Bacillati</taxon>
        <taxon>Actinomycetota</taxon>
        <taxon>Actinomycetes</taxon>
        <taxon>Actinomycetales</taxon>
        <taxon>Actinomycetaceae</taxon>
        <taxon>Pauljensenia</taxon>
    </lineage>
</organism>
<dbReference type="RefSeq" id="WP_009744321.1">
    <property type="nucleotide sequence ID" value="NZ_CP017298.1"/>
</dbReference>
<dbReference type="AlphaFoldDB" id="A0A1D8B3S0"/>
<evidence type="ECO:0000313" key="4">
    <source>
        <dbReference type="Proteomes" id="UP000095214"/>
    </source>
</evidence>
<dbReference type="EMBL" id="CP017298">
    <property type="protein sequence ID" value="AOS47787.1"/>
    <property type="molecule type" value="Genomic_DNA"/>
</dbReference>
<keyword evidence="4" id="KW-1185">Reference proteome</keyword>
<reference evidence="3 4" key="1">
    <citation type="submission" date="2016-09" db="EMBL/GenBank/DDBJ databases">
        <title>Complete genome sequence of Actinomyces hongkongensis HKU8.</title>
        <authorList>
            <person name="Gao Y.-X."/>
            <person name="Zhou Y.-Y."/>
            <person name="Xie Y."/>
            <person name="Wang M."/>
            <person name="Wang S.-J."/>
            <person name="Shen S.-G."/>
        </authorList>
    </citation>
    <scope>NUCLEOTIDE SEQUENCE [LARGE SCALE GENOMIC DNA]</scope>
    <source>
        <strain evidence="3 4">HKU8</strain>
    </source>
</reference>
<gene>
    <name evidence="3" type="ORF">BH719_07985</name>
</gene>
<feature type="compositionally biased region" description="Gly residues" evidence="2">
    <location>
        <begin position="334"/>
        <end position="343"/>
    </location>
</feature>
<dbReference type="OrthoDB" id="3270242at2"/>
<sequence>MLDSQVVRASEPSYFDRLRAVADLRYDDSAEETAYNTVMEQISECERLVSEYEQTNGYHSQEVRDAVSEWAEAFRSDLTRTRDELAEAQAVVGQARQIMRQARDLFYQNVSPELLSDGERLFEQVISAGTSVATLVVPIGGYLAHVAADTFFDMLKEQRDGEREAYCKQIVDQMNEKLLTGSEAMRDAIDRQCCGGLETPMDGRARRQGVCADAPGSKWGAEGFQQPGLAQESPQRVPVKDLEGVCLLERPVNQSVTPNGLVGGYAPPSATDFSDSRWDASYRIPSSVSDVSRTASMGAFGLGGAKAAQALSAHQLLGAGANPSAAQGAQGMLGPTGAGGGAAGEKQEGRKEYTFSGFQGLFFDPDAESDSTPWDPAHGPGSGDDGTEFELRLEDWELP</sequence>
<evidence type="ECO:0000256" key="1">
    <source>
        <dbReference type="SAM" id="Coils"/>
    </source>
</evidence>
<keyword evidence="1" id="KW-0175">Coiled coil</keyword>
<feature type="region of interest" description="Disordered" evidence="2">
    <location>
        <begin position="321"/>
        <end position="350"/>
    </location>
</feature>
<evidence type="ECO:0000256" key="2">
    <source>
        <dbReference type="SAM" id="MobiDB-lite"/>
    </source>
</evidence>
<protein>
    <submittedName>
        <fullName evidence="3">Uncharacterized protein</fullName>
    </submittedName>
</protein>
<dbReference type="KEGG" id="phon:BH719_07985"/>
<evidence type="ECO:0000313" key="3">
    <source>
        <dbReference type="EMBL" id="AOS47787.1"/>
    </source>
</evidence>
<feature type="region of interest" description="Disordered" evidence="2">
    <location>
        <begin position="362"/>
        <end position="388"/>
    </location>
</feature>
<proteinExistence type="predicted"/>